<name>A0A3A4JX97_9NOCA</name>
<sequence>MFELLAFGLDGLPRAVIASSTEWRTGARPFRVHGRASVQWDSSGARRGSSGTTAQHTAVRQATVVSAAIAAQAGVEVHGGDDGRAEAVGQLLRNTA</sequence>
<proteinExistence type="predicted"/>
<dbReference type="EMBL" id="QZFU01000019">
    <property type="protein sequence ID" value="RJO75239.1"/>
    <property type="molecule type" value="Genomic_DNA"/>
</dbReference>
<protein>
    <submittedName>
        <fullName evidence="1">Uncharacterized protein</fullName>
    </submittedName>
</protein>
<organism evidence="1 2">
    <name type="scientific">Nocardia panacis</name>
    <dbReference type="NCBI Taxonomy" id="2340916"/>
    <lineage>
        <taxon>Bacteria</taxon>
        <taxon>Bacillati</taxon>
        <taxon>Actinomycetota</taxon>
        <taxon>Actinomycetes</taxon>
        <taxon>Mycobacteriales</taxon>
        <taxon>Nocardiaceae</taxon>
        <taxon>Nocardia</taxon>
    </lineage>
</organism>
<dbReference type="Proteomes" id="UP000266677">
    <property type="component" value="Unassembled WGS sequence"/>
</dbReference>
<evidence type="ECO:0000313" key="2">
    <source>
        <dbReference type="Proteomes" id="UP000266677"/>
    </source>
</evidence>
<comment type="caution">
    <text evidence="1">The sequence shown here is derived from an EMBL/GenBank/DDBJ whole genome shotgun (WGS) entry which is preliminary data.</text>
</comment>
<accession>A0A3A4JX97</accession>
<gene>
    <name evidence="1" type="ORF">D5S18_17960</name>
</gene>
<evidence type="ECO:0000313" key="1">
    <source>
        <dbReference type="EMBL" id="RJO75239.1"/>
    </source>
</evidence>
<keyword evidence="2" id="KW-1185">Reference proteome</keyword>
<dbReference type="RefSeq" id="WP_120042113.1">
    <property type="nucleotide sequence ID" value="NZ_QZFU01000019.1"/>
</dbReference>
<reference evidence="1 2" key="1">
    <citation type="submission" date="2018-09" db="EMBL/GenBank/DDBJ databases">
        <title>YIM PH21274 draft genome.</title>
        <authorList>
            <person name="Miao C."/>
        </authorList>
    </citation>
    <scope>NUCLEOTIDE SEQUENCE [LARGE SCALE GENOMIC DNA]</scope>
    <source>
        <strain evidence="1 2">YIM PH 21724</strain>
    </source>
</reference>
<dbReference type="AlphaFoldDB" id="A0A3A4JX97"/>